<accession>A0A839UDK8</accession>
<dbReference type="InterPro" id="IPR017232">
    <property type="entry name" value="NtrY"/>
</dbReference>
<keyword evidence="13 14" id="KW-0472">Membrane</keyword>
<dbReference type="Gene3D" id="1.10.287.130">
    <property type="match status" value="1"/>
</dbReference>
<gene>
    <name evidence="18" type="ORF">FHS21_004405</name>
</gene>
<dbReference type="SUPFAM" id="SSF158472">
    <property type="entry name" value="HAMP domain-like"/>
    <property type="match status" value="1"/>
</dbReference>
<keyword evidence="4" id="KW-1003">Cell membrane</keyword>
<keyword evidence="9 18" id="KW-0418">Kinase</keyword>
<dbReference type="GO" id="GO:0000155">
    <property type="term" value="F:phosphorelay sensor kinase activity"/>
    <property type="evidence" value="ECO:0007669"/>
    <property type="project" value="InterPro"/>
</dbReference>
<evidence type="ECO:0000259" key="15">
    <source>
        <dbReference type="PROSITE" id="PS50109"/>
    </source>
</evidence>
<evidence type="ECO:0000256" key="10">
    <source>
        <dbReference type="ARBA" id="ARBA00022840"/>
    </source>
</evidence>
<feature type="transmembrane region" description="Helical" evidence="14">
    <location>
        <begin position="87"/>
        <end position="107"/>
    </location>
</feature>
<dbReference type="PROSITE" id="PS50109">
    <property type="entry name" value="HIS_KIN"/>
    <property type="match status" value="1"/>
</dbReference>
<feature type="transmembrane region" description="Helical" evidence="14">
    <location>
        <begin position="128"/>
        <end position="153"/>
    </location>
</feature>
<dbReference type="PIRSF" id="PIRSF037532">
    <property type="entry name" value="STHK_NtrY"/>
    <property type="match status" value="1"/>
</dbReference>
<dbReference type="Pfam" id="PF00989">
    <property type="entry name" value="PAS"/>
    <property type="match status" value="1"/>
</dbReference>
<evidence type="ECO:0000256" key="3">
    <source>
        <dbReference type="ARBA" id="ARBA00012438"/>
    </source>
</evidence>
<dbReference type="SUPFAM" id="SSF55785">
    <property type="entry name" value="PYP-like sensor domain (PAS domain)"/>
    <property type="match status" value="1"/>
</dbReference>
<evidence type="ECO:0000256" key="6">
    <source>
        <dbReference type="ARBA" id="ARBA00022679"/>
    </source>
</evidence>
<dbReference type="SMART" id="SM00387">
    <property type="entry name" value="HATPase_c"/>
    <property type="match status" value="1"/>
</dbReference>
<dbReference type="InterPro" id="IPR005467">
    <property type="entry name" value="His_kinase_dom"/>
</dbReference>
<dbReference type="SUPFAM" id="SSF47384">
    <property type="entry name" value="Homodimeric domain of signal transducing histidine kinase"/>
    <property type="match status" value="1"/>
</dbReference>
<protein>
    <recommendedName>
        <fullName evidence="3">histidine kinase</fullName>
        <ecNumber evidence="3">2.7.13.3</ecNumber>
    </recommendedName>
</protein>
<evidence type="ECO:0000256" key="11">
    <source>
        <dbReference type="ARBA" id="ARBA00022989"/>
    </source>
</evidence>
<comment type="caution">
    <text evidence="18">The sequence shown here is derived from an EMBL/GenBank/DDBJ whole genome shotgun (WGS) entry which is preliminary data.</text>
</comment>
<feature type="domain" description="HAMP" evidence="17">
    <location>
        <begin position="352"/>
        <end position="405"/>
    </location>
</feature>
<sequence length="781" mass="85152">MALFRGKTLHFRHNVLHECHVLGITTAMLLSNSVNLSGNSAAGATSGGIQKFYSRAGIATVVLALLTTGVTFLILTGMTPIHPDSQTTLLLTSINAALIAALMMLIGREAYRIARARTRGKAASRLHVRLIVLFSLVAAVPAMIVAIVASITLDLGLDRWFEMRSTTIVNSSISLANSYIQESARNLQGTTLEMVNDLDSQRTLYNLDRSGFTRLLTQQALGRGLLGASLVRSNGETAVRADIKTDIAIPAVARSVLETASDGKPVLIPPEQTNLLSAVIMMREIPGLFLYTVRPVDADILSSSRLMEKRTADEQASAGDGVTTQILFALLYFGLTLTLLLSAIWTGIAVADRLVRPIRLLIGAADDVATGNLDVSVPVHRNDGDIGSLSQTFNTMVRQLGTQRSDLVAAKDQIDERRRFSEAVLSGVTAGVISVNGDGVIGIVNRSAETMLSLDPATAIGKNLTALVPEIGLVFEVAHATGRSVYREQVTMSRRGSARTFNVQITVEDAESIDHSYVVTVDDITDLVEAQRSSAWADVARRIAHEIKNPLTPIQLSAERLRRRYSKVITEDREVFDQCTETIIRQVGDIGRMVDEFSSFARMPKPEIKTMDLREALREASFLVEVSRSDIRFERNFGSTPLIGQFDSRLMGQAFGNVIKNAAESVESIVKETHTNGHILVRSRQDEAAIVVEILDNGKGLPREHRQRLLEPYMTTREKGTGLGLAIVKKIVEDHAGHLELHDAPEDFYGGRGAMIRITFPTTQTVTPVEAETDKSAKQVN</sequence>
<dbReference type="SMART" id="SM00304">
    <property type="entry name" value="HAMP"/>
    <property type="match status" value="1"/>
</dbReference>
<name>A0A839UDK8_9HYPH</name>
<dbReference type="InterPro" id="IPR003661">
    <property type="entry name" value="HisK_dim/P_dom"/>
</dbReference>
<dbReference type="Pfam" id="PF00512">
    <property type="entry name" value="HisKA"/>
    <property type="match status" value="1"/>
</dbReference>
<dbReference type="InterPro" id="IPR035965">
    <property type="entry name" value="PAS-like_dom_sf"/>
</dbReference>
<dbReference type="Pfam" id="PF00672">
    <property type="entry name" value="HAMP"/>
    <property type="match status" value="1"/>
</dbReference>
<feature type="domain" description="PAS" evidence="16">
    <location>
        <begin position="417"/>
        <end position="497"/>
    </location>
</feature>
<dbReference type="InterPro" id="IPR036890">
    <property type="entry name" value="HATPase_C_sf"/>
</dbReference>
<dbReference type="EMBL" id="JACHXN010000016">
    <property type="protein sequence ID" value="MBB3147964.1"/>
    <property type="molecule type" value="Genomic_DNA"/>
</dbReference>
<dbReference type="GO" id="GO:0006355">
    <property type="term" value="P:regulation of DNA-templated transcription"/>
    <property type="evidence" value="ECO:0007669"/>
    <property type="project" value="InterPro"/>
</dbReference>
<evidence type="ECO:0000256" key="13">
    <source>
        <dbReference type="ARBA" id="ARBA00023136"/>
    </source>
</evidence>
<dbReference type="Pfam" id="PF02518">
    <property type="entry name" value="HATPase_c"/>
    <property type="match status" value="1"/>
</dbReference>
<evidence type="ECO:0000256" key="7">
    <source>
        <dbReference type="ARBA" id="ARBA00022692"/>
    </source>
</evidence>
<keyword evidence="6 18" id="KW-0808">Transferase</keyword>
<keyword evidence="7 14" id="KW-0812">Transmembrane</keyword>
<dbReference type="InterPro" id="IPR045671">
    <property type="entry name" value="NtrY-like_N"/>
</dbReference>
<dbReference type="CDD" id="cd06225">
    <property type="entry name" value="HAMP"/>
    <property type="match status" value="1"/>
</dbReference>
<dbReference type="InterPro" id="IPR036097">
    <property type="entry name" value="HisK_dim/P_sf"/>
</dbReference>
<dbReference type="NCBIfam" id="TIGR00229">
    <property type="entry name" value="sensory_box"/>
    <property type="match status" value="1"/>
</dbReference>
<evidence type="ECO:0000313" key="19">
    <source>
        <dbReference type="Proteomes" id="UP000554520"/>
    </source>
</evidence>
<dbReference type="PROSITE" id="PS50885">
    <property type="entry name" value="HAMP"/>
    <property type="match status" value="1"/>
</dbReference>
<feature type="transmembrane region" description="Helical" evidence="14">
    <location>
        <begin position="56"/>
        <end position="75"/>
    </location>
</feature>
<evidence type="ECO:0000256" key="12">
    <source>
        <dbReference type="ARBA" id="ARBA00023012"/>
    </source>
</evidence>
<dbReference type="AlphaFoldDB" id="A0A839UDK8"/>
<keyword evidence="12" id="KW-0902">Two-component regulatory system</keyword>
<comment type="catalytic activity">
    <reaction evidence="1">
        <text>ATP + protein L-histidine = ADP + protein N-phospho-L-histidine.</text>
        <dbReference type="EC" id="2.7.13.3"/>
    </reaction>
</comment>
<dbReference type="InterPro" id="IPR003660">
    <property type="entry name" value="HAMP_dom"/>
</dbReference>
<evidence type="ECO:0000256" key="5">
    <source>
        <dbReference type="ARBA" id="ARBA00022553"/>
    </source>
</evidence>
<evidence type="ECO:0000259" key="16">
    <source>
        <dbReference type="PROSITE" id="PS50112"/>
    </source>
</evidence>
<keyword evidence="11 14" id="KW-1133">Transmembrane helix</keyword>
<dbReference type="InterPro" id="IPR000014">
    <property type="entry name" value="PAS"/>
</dbReference>
<dbReference type="Gene3D" id="3.30.450.20">
    <property type="entry name" value="PAS domain"/>
    <property type="match status" value="1"/>
</dbReference>
<dbReference type="Pfam" id="PF19312">
    <property type="entry name" value="NtrY_N"/>
    <property type="match status" value="1"/>
</dbReference>
<evidence type="ECO:0000256" key="9">
    <source>
        <dbReference type="ARBA" id="ARBA00022777"/>
    </source>
</evidence>
<dbReference type="SMART" id="SM00388">
    <property type="entry name" value="HisKA"/>
    <property type="match status" value="1"/>
</dbReference>
<dbReference type="InterPro" id="IPR003594">
    <property type="entry name" value="HATPase_dom"/>
</dbReference>
<evidence type="ECO:0000313" key="18">
    <source>
        <dbReference type="EMBL" id="MBB3147964.1"/>
    </source>
</evidence>
<feature type="domain" description="Histidine kinase" evidence="15">
    <location>
        <begin position="542"/>
        <end position="764"/>
    </location>
</feature>
<dbReference type="Gene3D" id="3.30.565.10">
    <property type="entry name" value="Histidine kinase-like ATPase, C-terminal domain"/>
    <property type="match status" value="1"/>
</dbReference>
<keyword evidence="8" id="KW-0547">Nucleotide-binding</keyword>
<keyword evidence="10" id="KW-0067">ATP-binding</keyword>
<dbReference type="InterPro" id="IPR013767">
    <property type="entry name" value="PAS_fold"/>
</dbReference>
<evidence type="ECO:0000256" key="4">
    <source>
        <dbReference type="ARBA" id="ARBA00022475"/>
    </source>
</evidence>
<dbReference type="EC" id="2.7.13.3" evidence="3"/>
<keyword evidence="5" id="KW-0597">Phosphoprotein</keyword>
<evidence type="ECO:0000259" key="17">
    <source>
        <dbReference type="PROSITE" id="PS50885"/>
    </source>
</evidence>
<dbReference type="InterPro" id="IPR004358">
    <property type="entry name" value="Sig_transdc_His_kin-like_C"/>
</dbReference>
<dbReference type="PRINTS" id="PR00344">
    <property type="entry name" value="BCTRLSENSOR"/>
</dbReference>
<dbReference type="Proteomes" id="UP000554520">
    <property type="component" value="Unassembled WGS sequence"/>
</dbReference>
<organism evidence="18 19">
    <name type="scientific">Phyllobacterium trifolii</name>
    <dbReference type="NCBI Taxonomy" id="300193"/>
    <lineage>
        <taxon>Bacteria</taxon>
        <taxon>Pseudomonadati</taxon>
        <taxon>Pseudomonadota</taxon>
        <taxon>Alphaproteobacteria</taxon>
        <taxon>Hyphomicrobiales</taxon>
        <taxon>Phyllobacteriaceae</taxon>
        <taxon>Phyllobacterium</taxon>
    </lineage>
</organism>
<dbReference type="GO" id="GO:0005524">
    <property type="term" value="F:ATP binding"/>
    <property type="evidence" value="ECO:0007669"/>
    <property type="project" value="UniProtKB-KW"/>
</dbReference>
<comment type="subcellular location">
    <subcellularLocation>
        <location evidence="2">Cell membrane</location>
        <topology evidence="2">Multi-pass membrane protein</topology>
    </subcellularLocation>
</comment>
<evidence type="ECO:0000256" key="14">
    <source>
        <dbReference type="SAM" id="Phobius"/>
    </source>
</evidence>
<evidence type="ECO:0000256" key="8">
    <source>
        <dbReference type="ARBA" id="ARBA00022741"/>
    </source>
</evidence>
<proteinExistence type="predicted"/>
<dbReference type="SUPFAM" id="SSF55874">
    <property type="entry name" value="ATPase domain of HSP90 chaperone/DNA topoisomerase II/histidine kinase"/>
    <property type="match status" value="1"/>
</dbReference>
<keyword evidence="19" id="KW-1185">Reference proteome</keyword>
<dbReference type="Gene3D" id="6.10.340.10">
    <property type="match status" value="1"/>
</dbReference>
<dbReference type="PROSITE" id="PS50112">
    <property type="entry name" value="PAS"/>
    <property type="match status" value="1"/>
</dbReference>
<reference evidence="18 19" key="1">
    <citation type="submission" date="2020-08" db="EMBL/GenBank/DDBJ databases">
        <title>Genomic Encyclopedia of Type Strains, Phase III (KMG-III): the genomes of soil and plant-associated and newly described type strains.</title>
        <authorList>
            <person name="Whitman W."/>
        </authorList>
    </citation>
    <scope>NUCLEOTIDE SEQUENCE [LARGE SCALE GENOMIC DNA]</scope>
    <source>
        <strain evidence="18 19">CECT 7015</strain>
    </source>
</reference>
<evidence type="ECO:0000256" key="2">
    <source>
        <dbReference type="ARBA" id="ARBA00004651"/>
    </source>
</evidence>
<dbReference type="CDD" id="cd00082">
    <property type="entry name" value="HisKA"/>
    <property type="match status" value="1"/>
</dbReference>
<dbReference type="GO" id="GO:0005886">
    <property type="term" value="C:plasma membrane"/>
    <property type="evidence" value="ECO:0007669"/>
    <property type="project" value="UniProtKB-SubCell"/>
</dbReference>
<dbReference type="CDD" id="cd00130">
    <property type="entry name" value="PAS"/>
    <property type="match status" value="1"/>
</dbReference>
<dbReference type="PANTHER" id="PTHR43065">
    <property type="entry name" value="SENSOR HISTIDINE KINASE"/>
    <property type="match status" value="1"/>
</dbReference>
<dbReference type="PANTHER" id="PTHR43065:SF10">
    <property type="entry name" value="PEROXIDE STRESS-ACTIVATED HISTIDINE KINASE MAK3"/>
    <property type="match status" value="1"/>
</dbReference>
<evidence type="ECO:0000256" key="1">
    <source>
        <dbReference type="ARBA" id="ARBA00000085"/>
    </source>
</evidence>